<evidence type="ECO:0000256" key="1">
    <source>
        <dbReference type="ARBA" id="ARBA00004496"/>
    </source>
</evidence>
<evidence type="ECO:0000256" key="7">
    <source>
        <dbReference type="ARBA" id="ARBA00023125"/>
    </source>
</evidence>
<evidence type="ECO:0000259" key="11">
    <source>
        <dbReference type="PROSITE" id="PS01124"/>
    </source>
</evidence>
<dbReference type="PANTHER" id="PTHR42713">
    <property type="entry name" value="HISTIDINE KINASE-RELATED"/>
    <property type="match status" value="1"/>
</dbReference>
<evidence type="ECO:0000259" key="12">
    <source>
        <dbReference type="PROSITE" id="PS50110"/>
    </source>
</evidence>
<dbReference type="CDD" id="cd17536">
    <property type="entry name" value="REC_YesN-like"/>
    <property type="match status" value="1"/>
</dbReference>
<evidence type="ECO:0000313" key="14">
    <source>
        <dbReference type="Proteomes" id="UP000013085"/>
    </source>
</evidence>
<gene>
    <name evidence="13" type="ORF">HMPREF1090_00907</name>
</gene>
<dbReference type="EMBL" id="AGYR01000006">
    <property type="protein sequence ID" value="ENZ19035.1"/>
    <property type="molecule type" value="Genomic_DNA"/>
</dbReference>
<keyword evidence="7" id="KW-0238">DNA-binding</keyword>
<keyword evidence="8" id="KW-0804">Transcription</keyword>
<dbReference type="GO" id="GO:0005737">
    <property type="term" value="C:cytoplasm"/>
    <property type="evidence" value="ECO:0007669"/>
    <property type="project" value="UniProtKB-SubCell"/>
</dbReference>
<dbReference type="PRINTS" id="PR00032">
    <property type="entry name" value="HTHARAC"/>
</dbReference>
<sequence length="250" mass="28859">MYQVIIADDEAKIRSGLANLFPWNQLGFEITGSFSNGRDAYDFALSTPVDLILSDIRMPLMDGLELSECLLSQKKVKIIFFSGFQDFEYVRKALRNGVFDYLLKPVKYEDLADCLTRVKELLDSEKGQDMPDICESLSYYEKIITTVKNYLDTDYQDATLEQAARLVSLSPNYLSKIMKEHSDTSFSDYLLKTRMENAARMLMDIGCKQYEIAYRVGYDNPKNFSRAFHQYFSMTPTQYRNCGSRPESHP</sequence>
<dbReference type="GO" id="GO:0003700">
    <property type="term" value="F:DNA-binding transcription factor activity"/>
    <property type="evidence" value="ECO:0007669"/>
    <property type="project" value="InterPro"/>
</dbReference>
<dbReference type="Gene3D" id="3.40.50.2300">
    <property type="match status" value="1"/>
</dbReference>
<keyword evidence="6" id="KW-0805">Transcription regulation</keyword>
<comment type="subcellular location">
    <subcellularLocation>
        <location evidence="1">Cytoplasm</location>
    </subcellularLocation>
</comment>
<evidence type="ECO:0000256" key="10">
    <source>
        <dbReference type="PROSITE-ProRule" id="PRU00169"/>
    </source>
</evidence>
<dbReference type="PROSITE" id="PS50110">
    <property type="entry name" value="RESPONSE_REGULATORY"/>
    <property type="match status" value="1"/>
</dbReference>
<dbReference type="InterPro" id="IPR018060">
    <property type="entry name" value="HTH_AraC"/>
</dbReference>
<dbReference type="Gene3D" id="1.10.10.60">
    <property type="entry name" value="Homeodomain-like"/>
    <property type="match status" value="2"/>
</dbReference>
<dbReference type="PANTHER" id="PTHR42713:SF3">
    <property type="entry name" value="TRANSCRIPTIONAL REGULATORY PROTEIN HPTR"/>
    <property type="match status" value="1"/>
</dbReference>
<keyword evidence="5" id="KW-0902">Two-component regulatory system</keyword>
<dbReference type="SMART" id="SM00448">
    <property type="entry name" value="REC"/>
    <property type="match status" value="1"/>
</dbReference>
<dbReference type="GO" id="GO:0000160">
    <property type="term" value="P:phosphorelay signal transduction system"/>
    <property type="evidence" value="ECO:0007669"/>
    <property type="project" value="UniProtKB-KW"/>
</dbReference>
<dbReference type="PROSITE" id="PS01124">
    <property type="entry name" value="HTH_ARAC_FAMILY_2"/>
    <property type="match status" value="1"/>
</dbReference>
<dbReference type="RefSeq" id="WP_002583890.1">
    <property type="nucleotide sequence ID" value="NZ_KB850998.1"/>
</dbReference>
<dbReference type="SUPFAM" id="SSF52172">
    <property type="entry name" value="CheY-like"/>
    <property type="match status" value="1"/>
</dbReference>
<dbReference type="HOGENOM" id="CLU_000445_5_1_9"/>
<comment type="function">
    <text evidence="9">May play the central regulatory role in sporulation. It may be an element of the effector pathway responsible for the activation of sporulation genes in response to nutritional stress. Spo0A may act in concert with spo0H (a sigma factor) to control the expression of some genes that are critical to the sporulation process.</text>
</comment>
<dbReference type="Proteomes" id="UP000013085">
    <property type="component" value="Unassembled WGS sequence"/>
</dbReference>
<feature type="domain" description="Response regulatory" evidence="12">
    <location>
        <begin position="3"/>
        <end position="119"/>
    </location>
</feature>
<dbReference type="InterPro" id="IPR011006">
    <property type="entry name" value="CheY-like_superfamily"/>
</dbReference>
<evidence type="ECO:0000313" key="13">
    <source>
        <dbReference type="EMBL" id="ENZ19035.1"/>
    </source>
</evidence>
<dbReference type="Pfam" id="PF12833">
    <property type="entry name" value="HTH_18"/>
    <property type="match status" value="1"/>
</dbReference>
<feature type="domain" description="HTH araC/xylS-type" evidence="11">
    <location>
        <begin position="141"/>
        <end position="242"/>
    </location>
</feature>
<feature type="modified residue" description="4-aspartylphosphate" evidence="10">
    <location>
        <position position="55"/>
    </location>
</feature>
<dbReference type="AlphaFoldDB" id="A0A0E2HFY7"/>
<organism evidence="13 14">
    <name type="scientific">[Clostridium] clostridioforme 90A8</name>
    <dbReference type="NCBI Taxonomy" id="999408"/>
    <lineage>
        <taxon>Bacteria</taxon>
        <taxon>Bacillati</taxon>
        <taxon>Bacillota</taxon>
        <taxon>Clostridia</taxon>
        <taxon>Lachnospirales</taxon>
        <taxon>Lachnospiraceae</taxon>
        <taxon>Enterocloster</taxon>
    </lineage>
</organism>
<comment type="caution">
    <text evidence="13">The sequence shown here is derived from an EMBL/GenBank/DDBJ whole genome shotgun (WGS) entry which is preliminary data.</text>
</comment>
<protein>
    <recommendedName>
        <fullName evidence="2">Stage 0 sporulation protein A homolog</fullName>
    </recommendedName>
</protein>
<reference evidence="13 14" key="1">
    <citation type="submission" date="2013-01" db="EMBL/GenBank/DDBJ databases">
        <title>The Genome Sequence of Clostridium clostridioforme 90A8.</title>
        <authorList>
            <consortium name="The Broad Institute Genome Sequencing Platform"/>
            <person name="Earl A."/>
            <person name="Ward D."/>
            <person name="Feldgarden M."/>
            <person name="Gevers D."/>
            <person name="Courvalin P."/>
            <person name="Lambert T."/>
            <person name="Walker B."/>
            <person name="Young S.K."/>
            <person name="Zeng Q."/>
            <person name="Gargeya S."/>
            <person name="Fitzgerald M."/>
            <person name="Haas B."/>
            <person name="Abouelleil A."/>
            <person name="Alvarado L."/>
            <person name="Arachchi H.M."/>
            <person name="Berlin A.M."/>
            <person name="Chapman S.B."/>
            <person name="Dewar J."/>
            <person name="Goldberg J."/>
            <person name="Griggs A."/>
            <person name="Gujja S."/>
            <person name="Hansen M."/>
            <person name="Howarth C."/>
            <person name="Imamovic A."/>
            <person name="Larimer J."/>
            <person name="McCowan C."/>
            <person name="Murphy C."/>
            <person name="Neiman D."/>
            <person name="Pearson M."/>
            <person name="Priest M."/>
            <person name="Roberts A."/>
            <person name="Saif S."/>
            <person name="Shea T."/>
            <person name="Sisk P."/>
            <person name="Sykes S."/>
            <person name="Wortman J."/>
            <person name="Nusbaum C."/>
            <person name="Birren B."/>
        </authorList>
    </citation>
    <scope>NUCLEOTIDE SEQUENCE [LARGE SCALE GENOMIC DNA]</scope>
    <source>
        <strain evidence="13 14">90A8</strain>
    </source>
</reference>
<dbReference type="InterPro" id="IPR009057">
    <property type="entry name" value="Homeodomain-like_sf"/>
</dbReference>
<proteinExistence type="predicted"/>
<dbReference type="SUPFAM" id="SSF46689">
    <property type="entry name" value="Homeodomain-like"/>
    <property type="match status" value="1"/>
</dbReference>
<dbReference type="InterPro" id="IPR051552">
    <property type="entry name" value="HptR"/>
</dbReference>
<dbReference type="PATRIC" id="fig|999408.3.peg.965"/>
<dbReference type="InterPro" id="IPR020449">
    <property type="entry name" value="Tscrpt_reg_AraC-type_HTH"/>
</dbReference>
<dbReference type="SMART" id="SM00342">
    <property type="entry name" value="HTH_ARAC"/>
    <property type="match status" value="1"/>
</dbReference>
<dbReference type="InterPro" id="IPR001789">
    <property type="entry name" value="Sig_transdc_resp-reg_receiver"/>
</dbReference>
<keyword evidence="4 10" id="KW-0597">Phosphoprotein</keyword>
<evidence type="ECO:0000256" key="8">
    <source>
        <dbReference type="ARBA" id="ARBA00023163"/>
    </source>
</evidence>
<evidence type="ECO:0000256" key="5">
    <source>
        <dbReference type="ARBA" id="ARBA00023012"/>
    </source>
</evidence>
<evidence type="ECO:0000256" key="2">
    <source>
        <dbReference type="ARBA" id="ARBA00018672"/>
    </source>
</evidence>
<dbReference type="GO" id="GO:0043565">
    <property type="term" value="F:sequence-specific DNA binding"/>
    <property type="evidence" value="ECO:0007669"/>
    <property type="project" value="InterPro"/>
</dbReference>
<dbReference type="Pfam" id="PF00072">
    <property type="entry name" value="Response_reg"/>
    <property type="match status" value="1"/>
</dbReference>
<evidence type="ECO:0000256" key="4">
    <source>
        <dbReference type="ARBA" id="ARBA00022553"/>
    </source>
</evidence>
<evidence type="ECO:0000256" key="6">
    <source>
        <dbReference type="ARBA" id="ARBA00023015"/>
    </source>
</evidence>
<name>A0A0E2HFY7_9FIRM</name>
<evidence type="ECO:0000256" key="9">
    <source>
        <dbReference type="ARBA" id="ARBA00024867"/>
    </source>
</evidence>
<keyword evidence="3" id="KW-0963">Cytoplasm</keyword>
<accession>A0A0E2HFY7</accession>
<evidence type="ECO:0000256" key="3">
    <source>
        <dbReference type="ARBA" id="ARBA00022490"/>
    </source>
</evidence>